<keyword evidence="4" id="KW-0804">Transcription</keyword>
<dbReference type="PANTHER" id="PTHR11462">
    <property type="entry name" value="JUN TRANSCRIPTION FACTOR-RELATED"/>
    <property type="match status" value="1"/>
</dbReference>
<name>A0AAJ6QLT8_9ACAR</name>
<protein>
    <submittedName>
        <fullName evidence="8">Transcription factor AP-1-like</fullName>
    </submittedName>
</protein>
<dbReference type="GO" id="GO:0042127">
    <property type="term" value="P:regulation of cell population proliferation"/>
    <property type="evidence" value="ECO:0007669"/>
    <property type="project" value="TreeGrafter"/>
</dbReference>
<keyword evidence="7" id="KW-1185">Reference proteome</keyword>
<dbReference type="RefSeq" id="XP_003739128.1">
    <property type="nucleotide sequence ID" value="XM_003739080.2"/>
</dbReference>
<dbReference type="InterPro" id="IPR002112">
    <property type="entry name" value="Leuzip_Jun"/>
</dbReference>
<dbReference type="InterPro" id="IPR005643">
    <property type="entry name" value="JNK"/>
</dbReference>
<dbReference type="Proteomes" id="UP000694867">
    <property type="component" value="Unplaced"/>
</dbReference>
<dbReference type="GO" id="GO:0000978">
    <property type="term" value="F:RNA polymerase II cis-regulatory region sequence-specific DNA binding"/>
    <property type="evidence" value="ECO:0007669"/>
    <property type="project" value="TreeGrafter"/>
</dbReference>
<dbReference type="PRINTS" id="PR00043">
    <property type="entry name" value="LEUZIPPRJUN"/>
</dbReference>
<keyword evidence="2" id="KW-0805">Transcription regulation</keyword>
<dbReference type="PROSITE" id="PS50217">
    <property type="entry name" value="BZIP"/>
    <property type="match status" value="1"/>
</dbReference>
<evidence type="ECO:0000256" key="5">
    <source>
        <dbReference type="SAM" id="Coils"/>
    </source>
</evidence>
<reference evidence="8" key="1">
    <citation type="submission" date="2025-08" db="UniProtKB">
        <authorList>
            <consortium name="RefSeq"/>
        </authorList>
    </citation>
    <scope>IDENTIFICATION</scope>
</reference>
<evidence type="ECO:0000313" key="8">
    <source>
        <dbReference type="RefSeq" id="XP_003739128.1"/>
    </source>
</evidence>
<gene>
    <name evidence="8" type="primary">LOC100902622</name>
</gene>
<dbReference type="Gene3D" id="1.20.5.170">
    <property type="match status" value="1"/>
</dbReference>
<dbReference type="CDD" id="cd14696">
    <property type="entry name" value="bZIP_Jun"/>
    <property type="match status" value="1"/>
</dbReference>
<dbReference type="SMART" id="SM00338">
    <property type="entry name" value="BRLZ"/>
    <property type="match status" value="1"/>
</dbReference>
<evidence type="ECO:0000256" key="1">
    <source>
        <dbReference type="ARBA" id="ARBA00006882"/>
    </source>
</evidence>
<dbReference type="InterPro" id="IPR004827">
    <property type="entry name" value="bZIP"/>
</dbReference>
<organism evidence="7 8">
    <name type="scientific">Galendromus occidentalis</name>
    <name type="common">western predatory mite</name>
    <dbReference type="NCBI Taxonomy" id="34638"/>
    <lineage>
        <taxon>Eukaryota</taxon>
        <taxon>Metazoa</taxon>
        <taxon>Ecdysozoa</taxon>
        <taxon>Arthropoda</taxon>
        <taxon>Chelicerata</taxon>
        <taxon>Arachnida</taxon>
        <taxon>Acari</taxon>
        <taxon>Parasitiformes</taxon>
        <taxon>Mesostigmata</taxon>
        <taxon>Gamasina</taxon>
        <taxon>Phytoseioidea</taxon>
        <taxon>Phytoseiidae</taxon>
        <taxon>Typhlodrominae</taxon>
        <taxon>Galendromus</taxon>
    </lineage>
</organism>
<keyword evidence="5" id="KW-0175">Coiled coil</keyword>
<evidence type="ECO:0000256" key="4">
    <source>
        <dbReference type="ARBA" id="ARBA00023163"/>
    </source>
</evidence>
<sequence>MAAGNTQQQEDIRCMKRSMTLDLEAGGARAKRMRGQFSNSPVLTSPDLSRFALASPEVEQFIKGNIQTTTSSSTQPTPINVYLYPTKEITDSQAQFAKGFEEALAKVQENEQRAAKAEPTVVSLSSTATTGTAASVAVTTGATTTSTTAAASTAAPAAADKLTTYTNLTAANLHSLNVQMGTVSNCDPNGSSDGIGSDTSDSMTLKDEQTSLSAGSLGRINMGDQEKMKLERKRLRNRIAASKCRKKKLERITQLEDQVNRLKNDNQEYEKMISLLRNEVSSLRQEALIHRQHGCLIDL</sequence>
<evidence type="ECO:0000313" key="7">
    <source>
        <dbReference type="Proteomes" id="UP000694867"/>
    </source>
</evidence>
<dbReference type="GeneID" id="100902622"/>
<dbReference type="PANTHER" id="PTHR11462:SF35">
    <property type="entry name" value="TRANSCRIPTION FACTOR JRA"/>
    <property type="match status" value="1"/>
</dbReference>
<dbReference type="GO" id="GO:0005667">
    <property type="term" value="C:transcription regulator complex"/>
    <property type="evidence" value="ECO:0007669"/>
    <property type="project" value="TreeGrafter"/>
</dbReference>
<dbReference type="PROSITE" id="PS00036">
    <property type="entry name" value="BZIP_BASIC"/>
    <property type="match status" value="1"/>
</dbReference>
<dbReference type="InterPro" id="IPR050946">
    <property type="entry name" value="AP-1_TF_bZIP"/>
</dbReference>
<dbReference type="AlphaFoldDB" id="A0AAJ6QLT8"/>
<proteinExistence type="inferred from homology"/>
<dbReference type="GO" id="GO:0000981">
    <property type="term" value="F:DNA-binding transcription factor activity, RNA polymerase II-specific"/>
    <property type="evidence" value="ECO:0007669"/>
    <property type="project" value="TreeGrafter"/>
</dbReference>
<dbReference type="GO" id="GO:0051726">
    <property type="term" value="P:regulation of cell cycle"/>
    <property type="evidence" value="ECO:0007669"/>
    <property type="project" value="TreeGrafter"/>
</dbReference>
<comment type="similarity">
    <text evidence="1">Belongs to the bZIP family. Jun subfamily.</text>
</comment>
<evidence type="ECO:0000256" key="3">
    <source>
        <dbReference type="ARBA" id="ARBA00023125"/>
    </source>
</evidence>
<dbReference type="SUPFAM" id="SSF57959">
    <property type="entry name" value="Leucine zipper domain"/>
    <property type="match status" value="1"/>
</dbReference>
<dbReference type="KEGG" id="goe:100902622"/>
<feature type="domain" description="BZIP" evidence="6">
    <location>
        <begin position="227"/>
        <end position="290"/>
    </location>
</feature>
<dbReference type="InterPro" id="IPR046347">
    <property type="entry name" value="bZIP_sf"/>
</dbReference>
<dbReference type="Pfam" id="PF00170">
    <property type="entry name" value="bZIP_1"/>
    <property type="match status" value="1"/>
</dbReference>
<evidence type="ECO:0000256" key="2">
    <source>
        <dbReference type="ARBA" id="ARBA00023015"/>
    </source>
</evidence>
<evidence type="ECO:0000259" key="6">
    <source>
        <dbReference type="PROSITE" id="PS50217"/>
    </source>
</evidence>
<feature type="coiled-coil region" evidence="5">
    <location>
        <begin position="225"/>
        <end position="286"/>
    </location>
</feature>
<keyword evidence="3" id="KW-0238">DNA-binding</keyword>
<dbReference type="Pfam" id="PF03957">
    <property type="entry name" value="Jun"/>
    <property type="match status" value="1"/>
</dbReference>
<accession>A0AAJ6QLT8</accession>